<evidence type="ECO:0000256" key="1">
    <source>
        <dbReference type="SAM" id="SignalP"/>
    </source>
</evidence>
<gene>
    <name evidence="2" type="ORF">JMUB3933_0759</name>
</gene>
<sequence>MKKIILLICILIGVSSCDMIAEDIQESKNYFEDKKIRKNQNKIGLELLEKNTEKILWNRMELRIPKNSKIDEVNGRLEYDGQALEIEFKYIPNKNNDDICFDVPTSFKEWYKKRNNELYLMYANNFQSTKSNMRLAEKIAKENGFIECKNGLI</sequence>
<evidence type="ECO:0000313" key="3">
    <source>
        <dbReference type="Proteomes" id="UP000321397"/>
    </source>
</evidence>
<reference evidence="2 3" key="1">
    <citation type="submission" date="2019-07" db="EMBL/GenBank/DDBJ databases">
        <title>Complete Genome Sequence of Leptotrichia wadei Strain JMUB3933.</title>
        <authorList>
            <person name="Watanabe S."/>
            <person name="Cui L."/>
        </authorList>
    </citation>
    <scope>NUCLEOTIDE SEQUENCE [LARGE SCALE GENOMIC DNA]</scope>
    <source>
        <strain evidence="2 3">JMUB3933</strain>
    </source>
</reference>
<evidence type="ECO:0008006" key="4">
    <source>
        <dbReference type="Google" id="ProtNLM"/>
    </source>
</evidence>
<feature type="chain" id="PRO_5022195730" description="Lipoprotein" evidence="1">
    <location>
        <begin position="22"/>
        <end position="153"/>
    </location>
</feature>
<feature type="signal peptide" evidence="1">
    <location>
        <begin position="1"/>
        <end position="21"/>
    </location>
</feature>
<evidence type="ECO:0000313" key="2">
    <source>
        <dbReference type="EMBL" id="BBM47259.1"/>
    </source>
</evidence>
<dbReference type="EMBL" id="AP019834">
    <property type="protein sequence ID" value="BBM47259.1"/>
    <property type="molecule type" value="Genomic_DNA"/>
</dbReference>
<proteinExistence type="predicted"/>
<dbReference type="Proteomes" id="UP000321397">
    <property type="component" value="Chromosome"/>
</dbReference>
<organism evidence="2 3">
    <name type="scientific">Leptotrichia wadei</name>
    <dbReference type="NCBI Taxonomy" id="157687"/>
    <lineage>
        <taxon>Bacteria</taxon>
        <taxon>Fusobacteriati</taxon>
        <taxon>Fusobacteriota</taxon>
        <taxon>Fusobacteriia</taxon>
        <taxon>Fusobacteriales</taxon>
        <taxon>Leptotrichiaceae</taxon>
        <taxon>Leptotrichia</taxon>
    </lineage>
</organism>
<dbReference type="AlphaFoldDB" id="A0A510K6P2"/>
<protein>
    <recommendedName>
        <fullName evidence="4">Lipoprotein</fullName>
    </recommendedName>
</protein>
<keyword evidence="1" id="KW-0732">Signal</keyword>
<dbReference type="RefSeq" id="WP_146960255.1">
    <property type="nucleotide sequence ID" value="NZ_AP019834.1"/>
</dbReference>
<name>A0A510K6P2_9FUSO</name>
<dbReference type="PROSITE" id="PS51257">
    <property type="entry name" value="PROKAR_LIPOPROTEIN"/>
    <property type="match status" value="1"/>
</dbReference>
<accession>A0A510K6P2</accession>